<sequence length="571" mass="61612">MFLNKAVRAGVIPARDSGLAIFLPVFLSVCILSVMPTIRLLVESVVPDGTFSLEILREIMDESGTWKAFRHTIFVGGCATMLATLLGSAMGLLVGLTDIRFRKALTFCFMMPMMIPPQITALSWIQLFGPSSVLLNFLGIAPAPGTPHPMYSPFGIILLLGIQQAPLIFLSLKAGLAAMPREMVEAARVCGAGNSRVLRDIVLPLMTPALTAGMALAFVSCIGNFGIPAMLGIPAGYTVLTTLIYQRLAMFGPEVIAEAASLSVLISMLALFGILLQSYMLNRRDYRLVGAPSELLKYRLGKLRSLAEFASWMVILLVLVIPLCALFFSSLIPSFGVELNAETMTFSNYFNVLFKHDATTRAFINSFSLAGGAALILCLVGIPLGYFLVWQKNSLLRFMSPLMELPYALPGVVLAIGCILLFLKPVFGVSIYGTVWIILVAYLARFLPMGLRPVIGGFTQTDRVLEEAAQMCGAGFFRRMKDIIVPLIMPAAATGGLFIFLAAFNELTVSVLLWSSGSETLGVVIFNLDESGNAVLASAVSILVIVAVLLLMTVLSFLGRKAPKGVIPWQG</sequence>
<feature type="transmembrane region" description="Helical" evidence="8">
    <location>
        <begin position="73"/>
        <end position="99"/>
    </location>
</feature>
<dbReference type="Gene3D" id="1.10.3720.10">
    <property type="entry name" value="MetI-like"/>
    <property type="match status" value="2"/>
</dbReference>
<evidence type="ECO:0000256" key="6">
    <source>
        <dbReference type="ARBA" id="ARBA00022989"/>
    </source>
</evidence>
<evidence type="ECO:0000313" key="10">
    <source>
        <dbReference type="EMBL" id="ACS81423.1"/>
    </source>
</evidence>
<feature type="transmembrane region" description="Helical" evidence="8">
    <location>
        <begin position="487"/>
        <end position="514"/>
    </location>
</feature>
<dbReference type="HOGENOM" id="CLU_021838_2_1_7"/>
<keyword evidence="2 8" id="KW-0813">Transport</keyword>
<dbReference type="SUPFAM" id="SSF161098">
    <property type="entry name" value="MetI-like"/>
    <property type="match status" value="2"/>
</dbReference>
<feature type="transmembrane region" description="Helical" evidence="8">
    <location>
        <begin position="150"/>
        <end position="172"/>
    </location>
</feature>
<dbReference type="GO" id="GO:0055085">
    <property type="term" value="P:transmembrane transport"/>
    <property type="evidence" value="ECO:0007669"/>
    <property type="project" value="InterPro"/>
</dbReference>
<evidence type="ECO:0000256" key="2">
    <source>
        <dbReference type="ARBA" id="ARBA00022448"/>
    </source>
</evidence>
<dbReference type="KEGG" id="dsa:Desal_3373"/>
<feature type="transmembrane region" description="Helical" evidence="8">
    <location>
        <begin position="429"/>
        <end position="447"/>
    </location>
</feature>
<comment type="similarity">
    <text evidence="8">Belongs to the binding-protein-dependent transport system permease family.</text>
</comment>
<dbReference type="OrthoDB" id="9807047at2"/>
<keyword evidence="11" id="KW-1185">Reference proteome</keyword>
<dbReference type="InterPro" id="IPR035906">
    <property type="entry name" value="MetI-like_sf"/>
</dbReference>
<evidence type="ECO:0000313" key="11">
    <source>
        <dbReference type="Proteomes" id="UP000002601"/>
    </source>
</evidence>
<gene>
    <name evidence="10" type="ordered locus">Desal_3373</name>
</gene>
<keyword evidence="3" id="KW-1003">Cell membrane</keyword>
<dbReference type="InterPro" id="IPR000515">
    <property type="entry name" value="MetI-like"/>
</dbReference>
<feature type="domain" description="ABC transmembrane type-1" evidence="9">
    <location>
        <begin position="363"/>
        <end position="555"/>
    </location>
</feature>
<evidence type="ECO:0000256" key="7">
    <source>
        <dbReference type="ARBA" id="ARBA00023136"/>
    </source>
</evidence>
<organism evidence="10 11">
    <name type="scientific">Maridesulfovibrio salexigens (strain ATCC 14822 / DSM 2638 / NCIMB 8403 / VKM B-1763)</name>
    <name type="common">Desulfovibrio salexigens</name>
    <dbReference type="NCBI Taxonomy" id="526222"/>
    <lineage>
        <taxon>Bacteria</taxon>
        <taxon>Pseudomonadati</taxon>
        <taxon>Thermodesulfobacteriota</taxon>
        <taxon>Desulfovibrionia</taxon>
        <taxon>Desulfovibrionales</taxon>
        <taxon>Desulfovibrionaceae</taxon>
        <taxon>Maridesulfovibrio</taxon>
    </lineage>
</organism>
<accession>C6BS40</accession>
<feature type="transmembrane region" description="Helical" evidence="8">
    <location>
        <begin position="534"/>
        <end position="558"/>
    </location>
</feature>
<evidence type="ECO:0000256" key="4">
    <source>
        <dbReference type="ARBA" id="ARBA00022519"/>
    </source>
</evidence>
<keyword evidence="5 8" id="KW-0812">Transmembrane</keyword>
<dbReference type="PROSITE" id="PS50928">
    <property type="entry name" value="ABC_TM1"/>
    <property type="match status" value="2"/>
</dbReference>
<keyword evidence="7 8" id="KW-0472">Membrane</keyword>
<evidence type="ECO:0000256" key="3">
    <source>
        <dbReference type="ARBA" id="ARBA00022475"/>
    </source>
</evidence>
<feature type="domain" description="ABC transmembrane type-1" evidence="9">
    <location>
        <begin position="69"/>
        <end position="277"/>
    </location>
</feature>
<feature type="transmembrane region" description="Helical" evidence="8">
    <location>
        <begin position="21"/>
        <end position="42"/>
    </location>
</feature>
<dbReference type="PANTHER" id="PTHR43357">
    <property type="entry name" value="INNER MEMBRANE ABC TRANSPORTER PERMEASE PROTEIN YDCV"/>
    <property type="match status" value="1"/>
</dbReference>
<feature type="transmembrane region" description="Helical" evidence="8">
    <location>
        <begin position="209"/>
        <end position="235"/>
    </location>
</feature>
<comment type="subcellular location">
    <subcellularLocation>
        <location evidence="1">Cell inner membrane</location>
        <topology evidence="1">Multi-pass membrane protein</topology>
    </subcellularLocation>
    <subcellularLocation>
        <location evidence="8">Cell membrane</location>
        <topology evidence="8">Multi-pass membrane protein</topology>
    </subcellularLocation>
</comment>
<feature type="transmembrane region" description="Helical" evidence="8">
    <location>
        <begin position="255"/>
        <end position="276"/>
    </location>
</feature>
<protein>
    <submittedName>
        <fullName evidence="10">Binding-protein-dependent transport systems inner membrane component</fullName>
    </submittedName>
</protein>
<evidence type="ECO:0000256" key="8">
    <source>
        <dbReference type="RuleBase" id="RU363032"/>
    </source>
</evidence>
<dbReference type="GO" id="GO:0005886">
    <property type="term" value="C:plasma membrane"/>
    <property type="evidence" value="ECO:0007669"/>
    <property type="project" value="UniProtKB-SubCell"/>
</dbReference>
<evidence type="ECO:0000256" key="1">
    <source>
        <dbReference type="ARBA" id="ARBA00004429"/>
    </source>
</evidence>
<dbReference type="Proteomes" id="UP000002601">
    <property type="component" value="Chromosome"/>
</dbReference>
<dbReference type="PANTHER" id="PTHR43357:SF3">
    <property type="entry name" value="FE(3+)-TRANSPORT SYSTEM PERMEASE PROTEIN FBPB 2"/>
    <property type="match status" value="1"/>
</dbReference>
<feature type="transmembrane region" description="Helical" evidence="8">
    <location>
        <begin position="367"/>
        <end position="390"/>
    </location>
</feature>
<dbReference type="EMBL" id="CP001649">
    <property type="protein sequence ID" value="ACS81423.1"/>
    <property type="molecule type" value="Genomic_DNA"/>
</dbReference>
<evidence type="ECO:0000259" key="9">
    <source>
        <dbReference type="PROSITE" id="PS50928"/>
    </source>
</evidence>
<feature type="transmembrane region" description="Helical" evidence="8">
    <location>
        <begin position="309"/>
        <end position="332"/>
    </location>
</feature>
<reference evidence="10 11" key="1">
    <citation type="submission" date="2009-06" db="EMBL/GenBank/DDBJ databases">
        <title>Complete sequence of Desulfovibrio salexigens DSM 2638.</title>
        <authorList>
            <consortium name="US DOE Joint Genome Institute"/>
            <person name="Lucas S."/>
            <person name="Copeland A."/>
            <person name="Lapidus A."/>
            <person name="Glavina del Rio T."/>
            <person name="Tice H."/>
            <person name="Bruce D."/>
            <person name="Goodwin L."/>
            <person name="Pitluck S."/>
            <person name="Munk A.C."/>
            <person name="Brettin T."/>
            <person name="Detter J.C."/>
            <person name="Han C."/>
            <person name="Tapia R."/>
            <person name="Larimer F."/>
            <person name="Land M."/>
            <person name="Hauser L."/>
            <person name="Kyrpides N."/>
            <person name="Anderson I."/>
            <person name="Wall J.D."/>
            <person name="Arkin A.P."/>
            <person name="Dehal P."/>
            <person name="Chivian D."/>
            <person name="Giles B."/>
            <person name="Hazen T.C."/>
        </authorList>
    </citation>
    <scope>NUCLEOTIDE SEQUENCE [LARGE SCALE GENOMIC DNA]</scope>
    <source>
        <strain evidence="11">ATCC 14822 / DSM 2638 / NCIMB 8403 / VKM B-1763</strain>
    </source>
</reference>
<proteinExistence type="inferred from homology"/>
<keyword evidence="4" id="KW-0997">Cell inner membrane</keyword>
<name>C6BS40_MARSD</name>
<feature type="transmembrane region" description="Helical" evidence="8">
    <location>
        <begin position="402"/>
        <end position="423"/>
    </location>
</feature>
<dbReference type="STRING" id="526222.Desal_3373"/>
<dbReference type="Pfam" id="PF00528">
    <property type="entry name" value="BPD_transp_1"/>
    <property type="match status" value="2"/>
</dbReference>
<dbReference type="eggNOG" id="COG1178">
    <property type="taxonomic scope" value="Bacteria"/>
</dbReference>
<dbReference type="AlphaFoldDB" id="C6BS40"/>
<keyword evidence="6 8" id="KW-1133">Transmembrane helix</keyword>
<dbReference type="RefSeq" id="WP_015853239.1">
    <property type="nucleotide sequence ID" value="NC_012881.1"/>
</dbReference>
<evidence type="ECO:0000256" key="5">
    <source>
        <dbReference type="ARBA" id="ARBA00022692"/>
    </source>
</evidence>
<dbReference type="CDD" id="cd06261">
    <property type="entry name" value="TM_PBP2"/>
    <property type="match status" value="2"/>
</dbReference>